<sequence>LSEVLFCQPDEPSVGLTVILDTDQLFWFNFSGSSWTRHVAELPPWPSELEPPELVLRDAKFCQRLLLFLTSIASGQLPQARGIPVAKVFPSQPWALGEPTTLVCLVENIFPPAVDIAWRVDDVPVTRGVTHTHYTPMDNVAFTRFSYLRVTPSAGATYSCVVTSHGHNSSTVAYWVAQETGDTETLGTALCGAAMALGIVLALMGIAMTVASWR</sequence>
<dbReference type="Proteomes" id="UP000562415">
    <property type="component" value="Unassembled WGS sequence"/>
</dbReference>
<dbReference type="SUPFAM" id="SSF48726">
    <property type="entry name" value="Immunoglobulin"/>
    <property type="match status" value="1"/>
</dbReference>
<dbReference type="InterPro" id="IPR007110">
    <property type="entry name" value="Ig-like_dom"/>
</dbReference>
<dbReference type="Pfam" id="PF07654">
    <property type="entry name" value="C1-set"/>
    <property type="match status" value="1"/>
</dbReference>
<dbReference type="GO" id="GO:0019882">
    <property type="term" value="P:antigen processing and presentation"/>
    <property type="evidence" value="ECO:0007669"/>
    <property type="project" value="InterPro"/>
</dbReference>
<dbReference type="GO" id="GO:0006955">
    <property type="term" value="P:immune response"/>
    <property type="evidence" value="ECO:0007669"/>
    <property type="project" value="InterPro"/>
</dbReference>
<dbReference type="InterPro" id="IPR013783">
    <property type="entry name" value="Ig-like_fold"/>
</dbReference>
<dbReference type="InterPro" id="IPR050160">
    <property type="entry name" value="MHC/Immunoglobulin"/>
</dbReference>
<evidence type="ECO:0000256" key="2">
    <source>
        <dbReference type="ARBA" id="ARBA00022692"/>
    </source>
</evidence>
<comment type="caution">
    <text evidence="7">The sequence shown here is derived from an EMBL/GenBank/DDBJ whole genome shotgun (WGS) entry which is preliminary data.</text>
</comment>
<proteinExistence type="predicted"/>
<evidence type="ECO:0000313" key="8">
    <source>
        <dbReference type="Proteomes" id="UP000562415"/>
    </source>
</evidence>
<reference evidence="7 8" key="1">
    <citation type="submission" date="2019-09" db="EMBL/GenBank/DDBJ databases">
        <title>Bird 10,000 Genomes (B10K) Project - Family phase.</title>
        <authorList>
            <person name="Zhang G."/>
        </authorList>
    </citation>
    <scope>NUCLEOTIDE SEQUENCE [LARGE SCALE GENOMIC DNA]</scope>
    <source>
        <strain evidence="7">B10K-DU-017-47</strain>
    </source>
</reference>
<feature type="domain" description="Ig-like" evidence="6">
    <location>
        <begin position="78"/>
        <end position="173"/>
    </location>
</feature>
<name>A0A7K5FZL6_PROAR</name>
<keyword evidence="5" id="KW-0472">Membrane</keyword>
<dbReference type="Gene3D" id="3.10.320.10">
    <property type="entry name" value="Class II Histocompatibility Antigen, M Beta Chain, Chain B, domain 1"/>
    <property type="match status" value="1"/>
</dbReference>
<dbReference type="PANTHER" id="PTHR19944:SF50">
    <property type="entry name" value="HLA CLASS II HISTOCOMPATIBILITY ANTIGEN, DM ALPHA CHAIN"/>
    <property type="match status" value="1"/>
</dbReference>
<protein>
    <submittedName>
        <fullName evidence="7">DMA protein</fullName>
    </submittedName>
</protein>
<keyword evidence="3 5" id="KW-1133">Transmembrane helix</keyword>
<dbReference type="Gene3D" id="2.60.40.10">
    <property type="entry name" value="Immunoglobulins"/>
    <property type="match status" value="1"/>
</dbReference>
<comment type="subcellular location">
    <subcellularLocation>
        <location evidence="1">Membrane</location>
        <topology evidence="1">Single-pass type I membrane protein</topology>
    </subcellularLocation>
</comment>
<dbReference type="EMBL" id="VYZH01008606">
    <property type="protein sequence ID" value="NWS50352.1"/>
    <property type="molecule type" value="Genomic_DNA"/>
</dbReference>
<keyword evidence="2 5" id="KW-0812">Transmembrane</keyword>
<accession>A0A7K5FZL6</accession>
<dbReference type="AlphaFoldDB" id="A0A7K5FZL6"/>
<evidence type="ECO:0000256" key="3">
    <source>
        <dbReference type="ARBA" id="ARBA00022989"/>
    </source>
</evidence>
<dbReference type="PROSITE" id="PS50835">
    <property type="entry name" value="IG_LIKE"/>
    <property type="match status" value="1"/>
</dbReference>
<evidence type="ECO:0000259" key="6">
    <source>
        <dbReference type="PROSITE" id="PS50835"/>
    </source>
</evidence>
<evidence type="ECO:0000256" key="1">
    <source>
        <dbReference type="ARBA" id="ARBA00004479"/>
    </source>
</evidence>
<evidence type="ECO:0000313" key="7">
    <source>
        <dbReference type="EMBL" id="NWS50352.1"/>
    </source>
</evidence>
<feature type="transmembrane region" description="Helical" evidence="5">
    <location>
        <begin position="193"/>
        <end position="213"/>
    </location>
</feature>
<dbReference type="InterPro" id="IPR014745">
    <property type="entry name" value="MHC_II_a/b_N"/>
</dbReference>
<feature type="non-terminal residue" evidence="7">
    <location>
        <position position="214"/>
    </location>
</feature>
<organism evidence="7 8">
    <name type="scientific">Probosciger aterrimus</name>
    <name type="common">Palm cockatoo</name>
    <dbReference type="NCBI Taxonomy" id="141839"/>
    <lineage>
        <taxon>Eukaryota</taxon>
        <taxon>Metazoa</taxon>
        <taxon>Chordata</taxon>
        <taxon>Craniata</taxon>
        <taxon>Vertebrata</taxon>
        <taxon>Euteleostomi</taxon>
        <taxon>Archelosauria</taxon>
        <taxon>Archosauria</taxon>
        <taxon>Dinosauria</taxon>
        <taxon>Saurischia</taxon>
        <taxon>Theropoda</taxon>
        <taxon>Coelurosauria</taxon>
        <taxon>Aves</taxon>
        <taxon>Neognathae</taxon>
        <taxon>Neoaves</taxon>
        <taxon>Telluraves</taxon>
        <taxon>Australaves</taxon>
        <taxon>Psittaciformes</taxon>
        <taxon>Cacatuidae</taxon>
        <taxon>Probosciger</taxon>
    </lineage>
</organism>
<dbReference type="PANTHER" id="PTHR19944">
    <property type="entry name" value="MHC CLASS II-RELATED"/>
    <property type="match status" value="1"/>
</dbReference>
<dbReference type="SMART" id="SM00407">
    <property type="entry name" value="IGc1"/>
    <property type="match status" value="1"/>
</dbReference>
<dbReference type="InterPro" id="IPR036179">
    <property type="entry name" value="Ig-like_dom_sf"/>
</dbReference>
<dbReference type="SUPFAM" id="SSF54452">
    <property type="entry name" value="MHC antigen-recognition domain"/>
    <property type="match status" value="1"/>
</dbReference>
<dbReference type="InterPro" id="IPR003597">
    <property type="entry name" value="Ig_C1-set"/>
</dbReference>
<evidence type="ECO:0000256" key="5">
    <source>
        <dbReference type="SAM" id="Phobius"/>
    </source>
</evidence>
<evidence type="ECO:0000256" key="4">
    <source>
        <dbReference type="ARBA" id="ARBA00023180"/>
    </source>
</evidence>
<gene>
    <name evidence="7" type="primary">H2dma</name>
    <name evidence="7" type="ORF">PROATE_R11082</name>
</gene>
<dbReference type="InterPro" id="IPR011162">
    <property type="entry name" value="MHC_I/II-like_Ag-recog"/>
</dbReference>
<feature type="non-terminal residue" evidence="7">
    <location>
        <position position="1"/>
    </location>
</feature>
<dbReference type="OrthoDB" id="8935021at2759"/>
<keyword evidence="4" id="KW-0325">Glycoprotein</keyword>
<keyword evidence="8" id="KW-1185">Reference proteome</keyword>
<dbReference type="GO" id="GO:0042613">
    <property type="term" value="C:MHC class II protein complex"/>
    <property type="evidence" value="ECO:0007669"/>
    <property type="project" value="InterPro"/>
</dbReference>